<dbReference type="PANTHER" id="PTHR45867:SF3">
    <property type="entry name" value="ACID PHOSPHATASE TYPE 7"/>
    <property type="match status" value="1"/>
</dbReference>
<feature type="domain" description="Secretion system C-terminal sorting" evidence="6">
    <location>
        <begin position="699"/>
        <end position="772"/>
    </location>
</feature>
<evidence type="ECO:0000259" key="6">
    <source>
        <dbReference type="Pfam" id="PF18962"/>
    </source>
</evidence>
<dbReference type="Proteomes" id="UP000181790">
    <property type="component" value="Unassembled WGS sequence"/>
</dbReference>
<gene>
    <name evidence="7" type="ORF">BLX24_03130</name>
</gene>
<evidence type="ECO:0000256" key="3">
    <source>
        <dbReference type="SAM" id="SignalP"/>
    </source>
</evidence>
<comment type="caution">
    <text evidence="7">The sequence shown here is derived from an EMBL/GenBank/DDBJ whole genome shotgun (WGS) entry which is preliminary data.</text>
</comment>
<evidence type="ECO:0000313" key="8">
    <source>
        <dbReference type="Proteomes" id="UP000181790"/>
    </source>
</evidence>
<keyword evidence="2" id="KW-0325">Glycoprotein</keyword>
<evidence type="ECO:0000259" key="5">
    <source>
        <dbReference type="Pfam" id="PF16656"/>
    </source>
</evidence>
<dbReference type="Pfam" id="PF18962">
    <property type="entry name" value="Por_Secre_tail"/>
    <property type="match status" value="1"/>
</dbReference>
<dbReference type="InterPro" id="IPR026444">
    <property type="entry name" value="Secre_tail"/>
</dbReference>
<dbReference type="SUPFAM" id="SSF49363">
    <property type="entry name" value="Purple acid phosphatase, N-terminal domain"/>
    <property type="match status" value="1"/>
</dbReference>
<dbReference type="AlphaFoldDB" id="A0A1S2VS12"/>
<evidence type="ECO:0000313" key="7">
    <source>
        <dbReference type="EMBL" id="OIN61076.1"/>
    </source>
</evidence>
<sequence length="774" mass="84479">MHKNLYITFLIILNSLPAMAQQSIAYLTRIPYLQVVTPTGITVRWRTDKAVAGQVWYGTNPDQMTAIASEAQPATEHIVSLTGLQPATMYYYAVGQPDVKIAYGTDYTFKTALPAGDRRPFRIWALGDFGCGTDNQFATYEQYKKVATQNPANLWLWLGDNAYSAGYDEQFQQFVFNVYTKTLPNLPFWPVPGNHDYGNNANVRDLPYFTNFSTPQKGEAGGLASGSKQYYSYDYGNVHFVALDSYGYEAGLWRLADTTGTQVQWLKRDLAATKQPWKVVYFHHPPYSKGSHNSDAETELILIRENLTGILERYGVDLVLSGHSHLYERSYRLRGLKGPSTSFTKNTDLAEQTNGRYDGTPNSCPMLTKGEGTVYIVAGSGGQMDQAVAADYPHVAMAYSNTTVGGSVLIDMNDNRMDVKWLTSTGQIGDQFTILKNTNRTQRLSLEYGEQRELQASWPGEYRWQSGQTGRSITVSPTQPANFVVTDPLNCLRDEFQLSVMPKPRIVPAAPPATSVCVGTSFPILITAENSTKADQWTYDIQLSDAAGRFDAPTVIGSGTRQNLRATIPAALPAGNGYRYRVVTKSVDFAESVESATFAVKGLSMASLSGTATIMQGSSTPLSITFTGDGPWKGVLSDGTAFSAITSPVTLTVQPQATTTYQIQRVENNCGAGMVTGQAVVTVQVIMGTEELAGGKLAVYPNPTSGVVSVDLTLPTPQAATLTVLNTQGQVVQTKGFKTANAHHTQLQLPAAAGTYFIRIEVNGKQVTRRVVKL</sequence>
<organism evidence="7 8">
    <name type="scientific">Arsenicibacter rosenii</name>
    <dbReference type="NCBI Taxonomy" id="1750698"/>
    <lineage>
        <taxon>Bacteria</taxon>
        <taxon>Pseudomonadati</taxon>
        <taxon>Bacteroidota</taxon>
        <taxon>Cytophagia</taxon>
        <taxon>Cytophagales</taxon>
        <taxon>Spirosomataceae</taxon>
        <taxon>Arsenicibacter</taxon>
    </lineage>
</organism>
<dbReference type="NCBIfam" id="TIGR04183">
    <property type="entry name" value="Por_Secre_tail"/>
    <property type="match status" value="1"/>
</dbReference>
<dbReference type="Gene3D" id="3.60.21.10">
    <property type="match status" value="1"/>
</dbReference>
<feature type="domain" description="Calcineurin-like phosphoesterase" evidence="4">
    <location>
        <begin position="121"/>
        <end position="326"/>
    </location>
</feature>
<dbReference type="Pfam" id="PF00149">
    <property type="entry name" value="Metallophos"/>
    <property type="match status" value="1"/>
</dbReference>
<dbReference type="PANTHER" id="PTHR45867">
    <property type="entry name" value="PURPLE ACID PHOSPHATASE"/>
    <property type="match status" value="1"/>
</dbReference>
<feature type="domain" description="Purple acid phosphatase N-terminal" evidence="5">
    <location>
        <begin position="33"/>
        <end position="111"/>
    </location>
</feature>
<dbReference type="InterPro" id="IPR029052">
    <property type="entry name" value="Metallo-depent_PP-like"/>
</dbReference>
<feature type="signal peptide" evidence="3">
    <location>
        <begin position="1"/>
        <end position="20"/>
    </location>
</feature>
<dbReference type="SUPFAM" id="SSF56300">
    <property type="entry name" value="Metallo-dependent phosphatases"/>
    <property type="match status" value="1"/>
</dbReference>
<dbReference type="InterPro" id="IPR041792">
    <property type="entry name" value="MPP_PAP"/>
</dbReference>
<dbReference type="InterPro" id="IPR004843">
    <property type="entry name" value="Calcineurin-like_PHP"/>
</dbReference>
<dbReference type="EMBL" id="MORL01000001">
    <property type="protein sequence ID" value="OIN61076.1"/>
    <property type="molecule type" value="Genomic_DNA"/>
</dbReference>
<dbReference type="Pfam" id="PF16656">
    <property type="entry name" value="Pur_ac_phosph_N"/>
    <property type="match status" value="1"/>
</dbReference>
<dbReference type="CDD" id="cd00839">
    <property type="entry name" value="MPP_PAPs"/>
    <property type="match status" value="1"/>
</dbReference>
<protein>
    <submittedName>
        <fullName evidence="7">Metallophosphoesterase</fullName>
    </submittedName>
</protein>
<evidence type="ECO:0000259" key="4">
    <source>
        <dbReference type="Pfam" id="PF00149"/>
    </source>
</evidence>
<accession>A0A1S2VS12</accession>
<dbReference type="Gene3D" id="2.60.40.380">
    <property type="entry name" value="Purple acid phosphatase-like, N-terminal"/>
    <property type="match status" value="1"/>
</dbReference>
<evidence type="ECO:0000256" key="2">
    <source>
        <dbReference type="ARBA" id="ARBA00023180"/>
    </source>
</evidence>
<dbReference type="GO" id="GO:0046872">
    <property type="term" value="F:metal ion binding"/>
    <property type="evidence" value="ECO:0007669"/>
    <property type="project" value="InterPro"/>
</dbReference>
<dbReference type="GO" id="GO:0003993">
    <property type="term" value="F:acid phosphatase activity"/>
    <property type="evidence" value="ECO:0007669"/>
    <property type="project" value="InterPro"/>
</dbReference>
<evidence type="ECO:0000256" key="1">
    <source>
        <dbReference type="ARBA" id="ARBA00022729"/>
    </source>
</evidence>
<proteinExistence type="predicted"/>
<feature type="chain" id="PRO_5010255273" evidence="3">
    <location>
        <begin position="21"/>
        <end position="774"/>
    </location>
</feature>
<name>A0A1S2VS12_9BACT</name>
<dbReference type="InterPro" id="IPR008963">
    <property type="entry name" value="Purple_acid_Pase-like_N"/>
</dbReference>
<keyword evidence="1 3" id="KW-0732">Signal</keyword>
<reference evidence="7 8" key="1">
    <citation type="submission" date="2016-10" db="EMBL/GenBank/DDBJ databases">
        <title>Arsenicibacter rosenii gen. nov., sp. nov., an efficient arsenic-methylating bacterium isolated from an arsenic-contaminated paddy soil.</title>
        <authorList>
            <person name="Huang K."/>
        </authorList>
    </citation>
    <scope>NUCLEOTIDE SEQUENCE [LARGE SCALE GENOMIC DNA]</scope>
    <source>
        <strain evidence="7 8">SM-1</strain>
    </source>
</reference>
<dbReference type="OrthoDB" id="9809781at2"/>
<dbReference type="RefSeq" id="WP_071501580.1">
    <property type="nucleotide sequence ID" value="NZ_MORL01000001.1"/>
</dbReference>
<keyword evidence="8" id="KW-1185">Reference proteome</keyword>
<dbReference type="InterPro" id="IPR015914">
    <property type="entry name" value="PAPs_N"/>
</dbReference>